<name>A0ACB7IWF4_PLECO</name>
<evidence type="ECO:0000313" key="1">
    <source>
        <dbReference type="EMBL" id="KAG9222191.1"/>
    </source>
</evidence>
<gene>
    <name evidence="1" type="ORF">CCMSSC00406_0010290</name>
</gene>
<organism evidence="1 2">
    <name type="scientific">Pleurotus cornucopiae</name>
    <name type="common">Cornucopia mushroom</name>
    <dbReference type="NCBI Taxonomy" id="5321"/>
    <lineage>
        <taxon>Eukaryota</taxon>
        <taxon>Fungi</taxon>
        <taxon>Dikarya</taxon>
        <taxon>Basidiomycota</taxon>
        <taxon>Agaricomycotina</taxon>
        <taxon>Agaricomycetes</taxon>
        <taxon>Agaricomycetidae</taxon>
        <taxon>Agaricales</taxon>
        <taxon>Pleurotineae</taxon>
        <taxon>Pleurotaceae</taxon>
        <taxon>Pleurotus</taxon>
    </lineage>
</organism>
<dbReference type="EMBL" id="WQMT02000005">
    <property type="protein sequence ID" value="KAG9222191.1"/>
    <property type="molecule type" value="Genomic_DNA"/>
</dbReference>
<reference evidence="1 2" key="1">
    <citation type="journal article" date="2021" name="Appl. Environ. Microbiol.">
        <title>Genetic linkage and physical mapping for an oyster mushroom Pleurotus cornucopiae and QTL analysis for the trait cap color.</title>
        <authorList>
            <person name="Zhang Y."/>
            <person name="Gao W."/>
            <person name="Sonnenberg A."/>
            <person name="Chen Q."/>
            <person name="Zhang J."/>
            <person name="Huang C."/>
        </authorList>
    </citation>
    <scope>NUCLEOTIDE SEQUENCE [LARGE SCALE GENOMIC DNA]</scope>
    <source>
        <strain evidence="1">CCMSSC00406</strain>
    </source>
</reference>
<keyword evidence="2" id="KW-1185">Reference proteome</keyword>
<comment type="caution">
    <text evidence="1">The sequence shown here is derived from an EMBL/GenBank/DDBJ whole genome shotgun (WGS) entry which is preliminary data.</text>
</comment>
<accession>A0ACB7IWF4</accession>
<sequence length="1330" mass="147008">MSSGPVVGSIVEIPAGRGVVRFVGSTKFSPGNWIGVELYEQKGKNDGTVNGEAYFPCKPGYGMFVRPSQVKATFGMEKVEEPPPTPRVASTRPTLGHQRTNSLRSSTVPSSPRSLSPGKPSSSTSSSRTAVSRSTQGSPTKRTPVIKASSSLTPALQSRRSVGLRQSSSSSAHSQDSTSPNILNASISLADSPTRTRNRNISPGTLQSRRTSSPLAISAPQLVRLQRTASISIKPPPPPLASTPELPAGDESETEPAAVHDTPDDHLAAPVSELRPSVSHDSAVSGSGNSNATLLSKVRLLESKSASDQHTIQALQTKLTETEKVLNTIRPKLTGKLTQQQSTIAALTSTITQLKAEMAETRKESEDAREEKEAFDSRIEDLTEQLEMVMLDREVAEEKAETAMEECRELKERVAVLEVELGVLRGGGATGEQSDDSGAAVDTGKNSLAYIQLEKQNERMKEALIRLRDISQENEREHRRRIAELEKDVDGFDEIQGQYESTLGQLTNAEILIDELKAQLDATAAADELLLQLTDRNDILDEKIHEMQITIEDLESLKELNDELEENHIETEKALQEDLDAKDAEIREYLRKIEGLEEACLDLEGTIAQFRELVLQLQSELDGLRTQTQTAQSESDRAASQNAAMIAMNLKLQSSASKNQARLLEVELGKLEAREAKELLAIVQPYLPQLYVESDSDATSCYLFFQRLAGKADLISSIAAQAHGLPDSCNGPVTEVLMGICDMRGNLANLSTLCKRFAAILRRCDVDSFLSLGRLYPEIAPLEKRIDMHIELLRRDEFREMECVSDVAKIQAQFEHLAEAYFSGYEQLDMGETELGHALMLENDLDSFVASVGLSKTAVSEILKDPDVVLDMGGFDPDVEFFQPMQNILEQCKGPKTLSRKITKRLEDLLQDSAALNPRLIPRFKSSTDMLTELLNFGISLAQLILSHRNDARSAKSPFQLATVLSYAKQSAGAIVLNDAKPGETWWEAVTNRISLLNHNASKLLPLISEQENVVKLTGVAPWVVRVDDIKAALAINVEAERKVASLNDEIQGLARSIKSRDQNIQEKVVKIELMERRMEGLKKQADRISELEDEVSKAQKKERDLFEEMTQLQADVDQYTRENAQLRAMTAGQDRPGPAPAVEAEAIVVEGNLETSHLLEQIEALRGTVRYLRTENAYLKGQDLVRDIQSLPPLPEPITRQPTPELDPSRASDLDSDSDDEDARRLQRPTLRSLATETKVLYRDVLRFSSSPRVVDLSDVNKRRAEALLRAQRKEVEIGDEDNGGKHAVGKFWMPRKKTPAHQVLERKQEAERLSRRVRGLLDKASAIA</sequence>
<proteinExistence type="predicted"/>
<evidence type="ECO:0000313" key="2">
    <source>
        <dbReference type="Proteomes" id="UP000824881"/>
    </source>
</evidence>
<dbReference type="Proteomes" id="UP000824881">
    <property type="component" value="Unassembled WGS sequence"/>
</dbReference>
<protein>
    <submittedName>
        <fullName evidence="1">Uncharacterized protein</fullName>
    </submittedName>
</protein>